<evidence type="ECO:0000313" key="3">
    <source>
        <dbReference type="EMBL" id="ADU62840.1"/>
    </source>
</evidence>
<reference evidence="4" key="1">
    <citation type="submission" date="2010-12" db="EMBL/GenBank/DDBJ databases">
        <title>Complete sequence of Desulfovibrio aespoeensis Aspo-2.</title>
        <authorList>
            <consortium name="US DOE Joint Genome Institute"/>
            <person name="Lucas S."/>
            <person name="Copeland A."/>
            <person name="Lapidus A."/>
            <person name="Cheng J.-F."/>
            <person name="Goodwin L."/>
            <person name="Pitluck S."/>
            <person name="Chertkov O."/>
            <person name="Misra M."/>
            <person name="Detter J.C."/>
            <person name="Han C."/>
            <person name="Tapia R."/>
            <person name="Land M."/>
            <person name="Hauser L."/>
            <person name="Kyrpides N."/>
            <person name="Ivanova N."/>
            <person name="Ovchinnikova G."/>
            <person name="Pedersen K."/>
            <person name="Jagevall S."/>
            <person name="Hazen T."/>
            <person name="Woyke T."/>
        </authorList>
    </citation>
    <scope>NUCLEOTIDE SEQUENCE [LARGE SCALE GENOMIC DNA]</scope>
    <source>
        <strain evidence="4">ATCC 700646 / DSM 10631 / Aspo-2</strain>
    </source>
</reference>
<keyword evidence="4" id="KW-1185">Reference proteome</keyword>
<gene>
    <name evidence="3" type="ordered locus">Daes_1828</name>
</gene>
<dbReference type="HOGENOM" id="CLU_059715_0_0_7"/>
<dbReference type="PROSITE" id="PS50005">
    <property type="entry name" value="TPR"/>
    <property type="match status" value="1"/>
</dbReference>
<reference evidence="3 4" key="2">
    <citation type="journal article" date="2014" name="Genome Announc.">
        <title>Complete Genome Sequence of the Subsurface, Mesophilic Sulfate-Reducing Bacterium Desulfovibrio aespoeensis Aspo-2.</title>
        <authorList>
            <person name="Pedersen K."/>
            <person name="Bengtsson A."/>
            <person name="Edlund J."/>
            <person name="Rabe L."/>
            <person name="Hazen T."/>
            <person name="Chakraborty R."/>
            <person name="Goodwin L."/>
            <person name="Shapiro N."/>
        </authorList>
    </citation>
    <scope>NUCLEOTIDE SEQUENCE [LARGE SCALE GENOMIC DNA]</scope>
    <source>
        <strain evidence="4">ATCC 700646 / DSM 10631 / Aspo-2</strain>
    </source>
</reference>
<dbReference type="AlphaFoldDB" id="E6VZ64"/>
<dbReference type="Proteomes" id="UP000002191">
    <property type="component" value="Chromosome"/>
</dbReference>
<evidence type="ECO:0000256" key="1">
    <source>
        <dbReference type="PROSITE-ProRule" id="PRU00339"/>
    </source>
</evidence>
<dbReference type="KEGG" id="das:Daes_1828"/>
<sequence>MCKKIEWYQEVLSLEPGSRIFFALAKLFVENGNPEDAVITLKRGLDRHPDYLEARMLLVELLTELGREDEVHDQLERVTNSLRDYPAFWRGWARSLPPQQRDLAVFLMLVSSNLSGNIIKWTDVVFEGIGTLADRLVGAPLPPPSDCPTPSYLPRSETSRPETSRLETSWTEASRTSRGASESARPGMASFRTKTMADLLASQGDVEGALEIYRELLHSTVSDERRTELSARIAEFEARRAEAPEPHKREDAFGVHAKNRLISTLETLAARFEARVQN</sequence>
<dbReference type="STRING" id="643562.Daes_1828"/>
<organism evidence="3 4">
    <name type="scientific">Pseudodesulfovibrio aespoeensis (strain ATCC 700646 / DSM 10631 / Aspo-2)</name>
    <name type="common">Desulfovibrio aespoeensis</name>
    <dbReference type="NCBI Taxonomy" id="643562"/>
    <lineage>
        <taxon>Bacteria</taxon>
        <taxon>Pseudomonadati</taxon>
        <taxon>Thermodesulfobacteriota</taxon>
        <taxon>Desulfovibrionia</taxon>
        <taxon>Desulfovibrionales</taxon>
        <taxon>Desulfovibrionaceae</taxon>
    </lineage>
</organism>
<protein>
    <submittedName>
        <fullName evidence="3">Uncharacterized protein</fullName>
    </submittedName>
</protein>
<feature type="region of interest" description="Disordered" evidence="2">
    <location>
        <begin position="138"/>
        <end position="188"/>
    </location>
</feature>
<dbReference type="OrthoDB" id="5471982at2"/>
<dbReference type="SUPFAM" id="SSF48452">
    <property type="entry name" value="TPR-like"/>
    <property type="match status" value="1"/>
</dbReference>
<proteinExistence type="predicted"/>
<dbReference type="eggNOG" id="COG0457">
    <property type="taxonomic scope" value="Bacteria"/>
</dbReference>
<feature type="repeat" description="TPR" evidence="1">
    <location>
        <begin position="18"/>
        <end position="51"/>
    </location>
</feature>
<evidence type="ECO:0000313" key="4">
    <source>
        <dbReference type="Proteomes" id="UP000002191"/>
    </source>
</evidence>
<dbReference type="RefSeq" id="WP_013514755.1">
    <property type="nucleotide sequence ID" value="NC_014844.1"/>
</dbReference>
<keyword evidence="1" id="KW-0802">TPR repeat</keyword>
<dbReference type="Gene3D" id="1.25.40.10">
    <property type="entry name" value="Tetratricopeptide repeat domain"/>
    <property type="match status" value="1"/>
</dbReference>
<name>E6VZ64_PSEA9</name>
<evidence type="ECO:0000256" key="2">
    <source>
        <dbReference type="SAM" id="MobiDB-lite"/>
    </source>
</evidence>
<dbReference type="InterPro" id="IPR011990">
    <property type="entry name" value="TPR-like_helical_dom_sf"/>
</dbReference>
<dbReference type="EMBL" id="CP002431">
    <property type="protein sequence ID" value="ADU62840.1"/>
    <property type="molecule type" value="Genomic_DNA"/>
</dbReference>
<accession>E6VZ64</accession>
<feature type="compositionally biased region" description="Polar residues" evidence="2">
    <location>
        <begin position="166"/>
        <end position="180"/>
    </location>
</feature>
<dbReference type="InterPro" id="IPR019734">
    <property type="entry name" value="TPR_rpt"/>
</dbReference>
<dbReference type="Pfam" id="PF14559">
    <property type="entry name" value="TPR_19"/>
    <property type="match status" value="1"/>
</dbReference>